<evidence type="ECO:0000259" key="2">
    <source>
        <dbReference type="SMART" id="SM00776"/>
    </source>
</evidence>
<proteinExistence type="predicted"/>
<accession>A0A2S8FQE1</accession>
<organism evidence="3 4">
    <name type="scientific">Blastopirellula marina</name>
    <dbReference type="NCBI Taxonomy" id="124"/>
    <lineage>
        <taxon>Bacteria</taxon>
        <taxon>Pseudomonadati</taxon>
        <taxon>Planctomycetota</taxon>
        <taxon>Planctomycetia</taxon>
        <taxon>Pirellulales</taxon>
        <taxon>Pirellulaceae</taxon>
        <taxon>Blastopirellula</taxon>
    </lineage>
</organism>
<dbReference type="SMART" id="SM00776">
    <property type="entry name" value="NPCBM"/>
    <property type="match status" value="1"/>
</dbReference>
<feature type="domain" description="Glycosyl hydrolase family 98 putative carbohydrate-binding module" evidence="2">
    <location>
        <begin position="456"/>
        <end position="601"/>
    </location>
</feature>
<evidence type="ECO:0000256" key="1">
    <source>
        <dbReference type="SAM" id="SignalP"/>
    </source>
</evidence>
<feature type="signal peptide" evidence="1">
    <location>
        <begin position="1"/>
        <end position="20"/>
    </location>
</feature>
<dbReference type="InterPro" id="IPR038637">
    <property type="entry name" value="NPCBM_sf"/>
</dbReference>
<comment type="caution">
    <text evidence="3">The sequence shown here is derived from an EMBL/GenBank/DDBJ whole genome shotgun (WGS) entry which is preliminary data.</text>
</comment>
<protein>
    <recommendedName>
        <fullName evidence="2">Glycosyl hydrolase family 98 putative carbohydrate-binding module domain-containing protein</fullName>
    </recommendedName>
</protein>
<dbReference type="InterPro" id="IPR008979">
    <property type="entry name" value="Galactose-bd-like_sf"/>
</dbReference>
<gene>
    <name evidence="3" type="ORF">C5Y83_12750</name>
</gene>
<dbReference type="Gene3D" id="2.60.120.1060">
    <property type="entry name" value="NPCBM/NEW2 domain"/>
    <property type="match status" value="1"/>
</dbReference>
<feature type="chain" id="PRO_5015702352" description="Glycosyl hydrolase family 98 putative carbohydrate-binding module domain-containing protein" evidence="1">
    <location>
        <begin position="21"/>
        <end position="601"/>
    </location>
</feature>
<evidence type="ECO:0000313" key="4">
    <source>
        <dbReference type="Proteomes" id="UP000238322"/>
    </source>
</evidence>
<dbReference type="EMBL" id="PUHY01000010">
    <property type="protein sequence ID" value="PQO34392.1"/>
    <property type="molecule type" value="Genomic_DNA"/>
</dbReference>
<dbReference type="RefSeq" id="WP_105330123.1">
    <property type="nucleotide sequence ID" value="NZ_PUHY01000010.1"/>
</dbReference>
<dbReference type="Proteomes" id="UP000238322">
    <property type="component" value="Unassembled WGS sequence"/>
</dbReference>
<dbReference type="Pfam" id="PF08305">
    <property type="entry name" value="NPCBM"/>
    <property type="match status" value="1"/>
</dbReference>
<keyword evidence="1" id="KW-0732">Signal</keyword>
<dbReference type="OrthoDB" id="267032at2"/>
<dbReference type="SUPFAM" id="SSF49785">
    <property type="entry name" value="Galactose-binding domain-like"/>
    <property type="match status" value="1"/>
</dbReference>
<dbReference type="InterPro" id="IPR013222">
    <property type="entry name" value="Glyco_hyd_98_carb-bd"/>
</dbReference>
<dbReference type="AlphaFoldDB" id="A0A2S8FQE1"/>
<reference evidence="3 4" key="1">
    <citation type="submission" date="2018-02" db="EMBL/GenBank/DDBJ databases">
        <title>Comparative genomes isolates from brazilian mangrove.</title>
        <authorList>
            <person name="Araujo J.E."/>
            <person name="Taketani R.G."/>
            <person name="Silva M.C.P."/>
            <person name="Loureco M.V."/>
            <person name="Andreote F.D."/>
        </authorList>
    </citation>
    <scope>NUCLEOTIDE SEQUENCE [LARGE SCALE GENOMIC DNA]</scope>
    <source>
        <strain evidence="3 4">Hex-1 MGV</strain>
    </source>
</reference>
<sequence length="601" mass="66775">MWKFAFSLLMLLVVGLPVLADETSIAQALQARVRAFHEGADKEDLKLRVIYFHAADREPLPKYQERINRIVLDIKDFYDTEFARVGLKDAQLPLEMDGEQVKIHVVKGAENHDGYGYDVQYGLKMLREIGQQLRGQVDPEREFLLILCGLCDKQDDGVYKIYSPYYGLGGANQVRGICFAADCEMLDTLNLTKTDEPFRYNEHNRNQRRSLADFNTVFIGGMAHELGHGLSLPHNHELSSERSKGTALMGSGNYTYRAELVGKKGSFMTLASATRMMCHPLLTQSNKQRFDRGHVRVSNVSFSGEGKSLTVRGKVESNIEPFAVIAYSDPDGGSNYDAYQWTREVQPDGTFEITLDEHKPGSSALRLNFCHANGATSEVGYNFTANEQGEPNIQALSDSLITGDIEQKLHDGELAEARALAKKYLAAHPDATIADFLKQCLAYEGTTTPVSLEDVTEDETFLSDIATETEQVEFGRPMRNAVYRSRRSRSGGFFLMPGGQFHGKGLYAHAKSNFTFALDGQWKKLSAVAGLQPGSSDRAGVVFIIKGDGEELFRSKEIQGTDIAQLDLDITGVNKLELITESTGENNRGCWSVWGSPKISR</sequence>
<name>A0A2S8FQE1_9BACT</name>
<evidence type="ECO:0000313" key="3">
    <source>
        <dbReference type="EMBL" id="PQO34392.1"/>
    </source>
</evidence>